<feature type="compositionally biased region" description="Basic residues" evidence="3">
    <location>
        <begin position="287"/>
        <end position="299"/>
    </location>
</feature>
<dbReference type="PANTHER" id="PTHR43695">
    <property type="entry name" value="PUTATIVE (AFU_ORTHOLOGUE AFUA_2G17250)-RELATED"/>
    <property type="match status" value="1"/>
</dbReference>
<sequence length="299" mass="32209">MFDLPWTVSTAILALLTPAVIAASPAPPPTLYLAGDSTCNPGNASKSIQGWGDHIGAYFTPAKLSVINLAHPGASTRSYIADGYWDNLLKILVPNDLVILQFGHCDSRSPKAPQNTGVIPSIIGESYVDVPRPEGKPERVYTFGHYLRQMIDDVRAKEAVPVVVGRTLVKSFDSRGTVSRTDEWVDMALAVAAQKSTIFLDTHGITADFYDKLGKASASDLYAANSIIDTKLKGADINAQAVVMSFNCIKLNATISSLSKAGQRLPQADNCWRSTGNANATASTRKEGKKRKKRSTIEL</sequence>
<dbReference type="Pfam" id="PF13472">
    <property type="entry name" value="Lipase_GDSL_2"/>
    <property type="match status" value="1"/>
</dbReference>
<feature type="compositionally biased region" description="Polar residues" evidence="3">
    <location>
        <begin position="272"/>
        <end position="283"/>
    </location>
</feature>
<dbReference type="InterPro" id="IPR037459">
    <property type="entry name" value="RhgT-like"/>
</dbReference>
<evidence type="ECO:0000256" key="1">
    <source>
        <dbReference type="ARBA" id="ARBA00008668"/>
    </source>
</evidence>
<feature type="signal peptide" evidence="4">
    <location>
        <begin position="1"/>
        <end position="22"/>
    </location>
</feature>
<dbReference type="InterPro" id="IPR013830">
    <property type="entry name" value="SGNH_hydro"/>
</dbReference>
<dbReference type="SUPFAM" id="SSF52266">
    <property type="entry name" value="SGNH hydrolase"/>
    <property type="match status" value="1"/>
</dbReference>
<dbReference type="InterPro" id="IPR036514">
    <property type="entry name" value="SGNH_hydro_sf"/>
</dbReference>
<keyword evidence="7" id="KW-1185">Reference proteome</keyword>
<feature type="region of interest" description="Disordered" evidence="3">
    <location>
        <begin position="272"/>
        <end position="299"/>
    </location>
</feature>
<feature type="domain" description="SGNH hydrolase-type esterase" evidence="5">
    <location>
        <begin position="35"/>
        <end position="209"/>
    </location>
</feature>
<comment type="caution">
    <text evidence="6">The sequence shown here is derived from an EMBL/GenBank/DDBJ whole genome shotgun (WGS) entry which is preliminary data.</text>
</comment>
<name>A0AAD5TME1_9FUNG</name>
<evidence type="ECO:0000256" key="4">
    <source>
        <dbReference type="SAM" id="SignalP"/>
    </source>
</evidence>
<evidence type="ECO:0000259" key="5">
    <source>
        <dbReference type="Pfam" id="PF13472"/>
    </source>
</evidence>
<keyword evidence="4" id="KW-0732">Signal</keyword>
<accession>A0AAD5TME1</accession>
<organism evidence="6 7">
    <name type="scientific">Geranomyces variabilis</name>
    <dbReference type="NCBI Taxonomy" id="109894"/>
    <lineage>
        <taxon>Eukaryota</taxon>
        <taxon>Fungi</taxon>
        <taxon>Fungi incertae sedis</taxon>
        <taxon>Chytridiomycota</taxon>
        <taxon>Chytridiomycota incertae sedis</taxon>
        <taxon>Chytridiomycetes</taxon>
        <taxon>Spizellomycetales</taxon>
        <taxon>Powellomycetaceae</taxon>
        <taxon>Geranomyces</taxon>
    </lineage>
</organism>
<dbReference type="EMBL" id="JADGJQ010000016">
    <property type="protein sequence ID" value="KAJ3180497.1"/>
    <property type="molecule type" value="Genomic_DNA"/>
</dbReference>
<comment type="similarity">
    <text evidence="1">Belongs to the 'GDSL' lipolytic enzyme family.</text>
</comment>
<evidence type="ECO:0000256" key="2">
    <source>
        <dbReference type="ARBA" id="ARBA00022801"/>
    </source>
</evidence>
<evidence type="ECO:0000313" key="6">
    <source>
        <dbReference type="EMBL" id="KAJ3180497.1"/>
    </source>
</evidence>
<evidence type="ECO:0000256" key="3">
    <source>
        <dbReference type="SAM" id="MobiDB-lite"/>
    </source>
</evidence>
<dbReference type="AlphaFoldDB" id="A0AAD5TME1"/>
<proteinExistence type="inferred from homology"/>
<dbReference type="Gene3D" id="3.40.50.1110">
    <property type="entry name" value="SGNH hydrolase"/>
    <property type="match status" value="1"/>
</dbReference>
<keyword evidence="2" id="KW-0378">Hydrolase</keyword>
<protein>
    <recommendedName>
        <fullName evidence="5">SGNH hydrolase-type esterase domain-containing protein</fullName>
    </recommendedName>
</protein>
<feature type="chain" id="PRO_5042063619" description="SGNH hydrolase-type esterase domain-containing protein" evidence="4">
    <location>
        <begin position="23"/>
        <end position="299"/>
    </location>
</feature>
<gene>
    <name evidence="6" type="ORF">HDU87_002006</name>
</gene>
<dbReference type="Proteomes" id="UP001212152">
    <property type="component" value="Unassembled WGS sequence"/>
</dbReference>
<dbReference type="GO" id="GO:0016787">
    <property type="term" value="F:hydrolase activity"/>
    <property type="evidence" value="ECO:0007669"/>
    <property type="project" value="UniProtKB-KW"/>
</dbReference>
<reference evidence="6" key="1">
    <citation type="submission" date="2020-05" db="EMBL/GenBank/DDBJ databases">
        <title>Phylogenomic resolution of chytrid fungi.</title>
        <authorList>
            <person name="Stajich J.E."/>
            <person name="Amses K."/>
            <person name="Simmons R."/>
            <person name="Seto K."/>
            <person name="Myers J."/>
            <person name="Bonds A."/>
            <person name="Quandt C.A."/>
            <person name="Barry K."/>
            <person name="Liu P."/>
            <person name="Grigoriev I."/>
            <person name="Longcore J.E."/>
            <person name="James T.Y."/>
        </authorList>
    </citation>
    <scope>NUCLEOTIDE SEQUENCE</scope>
    <source>
        <strain evidence="6">JEL0379</strain>
    </source>
</reference>
<evidence type="ECO:0000313" key="7">
    <source>
        <dbReference type="Proteomes" id="UP001212152"/>
    </source>
</evidence>
<dbReference type="PANTHER" id="PTHR43695:SF1">
    <property type="entry name" value="RHAMNOGALACTURONAN ACETYLESTERASE"/>
    <property type="match status" value="1"/>
</dbReference>